<dbReference type="GO" id="GO:0005662">
    <property type="term" value="C:DNA replication factor A complex"/>
    <property type="evidence" value="ECO:0007669"/>
    <property type="project" value="TreeGrafter"/>
</dbReference>
<dbReference type="SUPFAM" id="SSF46785">
    <property type="entry name" value="Winged helix' DNA-binding domain"/>
    <property type="match status" value="1"/>
</dbReference>
<dbReference type="OrthoDB" id="25571at2759"/>
<evidence type="ECO:0000313" key="11">
    <source>
        <dbReference type="EMBL" id="KAF6142313.1"/>
    </source>
</evidence>
<evidence type="ECO:0000259" key="10">
    <source>
        <dbReference type="Pfam" id="PF08784"/>
    </source>
</evidence>
<organism evidence="11 12">
    <name type="scientific">Kingdonia uniflora</name>
    <dbReference type="NCBI Taxonomy" id="39325"/>
    <lineage>
        <taxon>Eukaryota</taxon>
        <taxon>Viridiplantae</taxon>
        <taxon>Streptophyta</taxon>
        <taxon>Embryophyta</taxon>
        <taxon>Tracheophyta</taxon>
        <taxon>Spermatophyta</taxon>
        <taxon>Magnoliopsida</taxon>
        <taxon>Ranunculales</taxon>
        <taxon>Circaeasteraceae</taxon>
        <taxon>Kingdonia</taxon>
    </lineage>
</organism>
<feature type="domain" description="Replication protein A C-terminal" evidence="10">
    <location>
        <begin position="161"/>
        <end position="271"/>
    </location>
</feature>
<proteinExistence type="inferred from homology"/>
<dbReference type="InterPro" id="IPR012340">
    <property type="entry name" value="NA-bd_OB-fold"/>
</dbReference>
<name>A0A7J7LI45_9MAGN</name>
<evidence type="ECO:0000256" key="7">
    <source>
        <dbReference type="ARBA" id="ARBA00023204"/>
    </source>
</evidence>
<dbReference type="GO" id="GO:0035861">
    <property type="term" value="C:site of double-strand break"/>
    <property type="evidence" value="ECO:0007669"/>
    <property type="project" value="TreeGrafter"/>
</dbReference>
<dbReference type="CDD" id="cd04478">
    <property type="entry name" value="RPA2_DBD_D"/>
    <property type="match status" value="1"/>
</dbReference>
<dbReference type="GO" id="GO:0006260">
    <property type="term" value="P:DNA replication"/>
    <property type="evidence" value="ECO:0007669"/>
    <property type="project" value="UniProtKB-KW"/>
</dbReference>
<dbReference type="InterPro" id="IPR040260">
    <property type="entry name" value="RFA2-like"/>
</dbReference>
<evidence type="ECO:0008006" key="13">
    <source>
        <dbReference type="Google" id="ProtNLM"/>
    </source>
</evidence>
<dbReference type="InterPro" id="IPR036388">
    <property type="entry name" value="WH-like_DNA-bd_sf"/>
</dbReference>
<feature type="domain" description="OB" evidence="9">
    <location>
        <begin position="71"/>
        <end position="137"/>
    </location>
</feature>
<dbReference type="FunFam" id="2.40.50.140:FF:000184">
    <property type="entry name" value="replication protein A 32 kDa subunit A-like"/>
    <property type="match status" value="1"/>
</dbReference>
<comment type="similarity">
    <text evidence="2">Belongs to the replication factor A protein 2 family.</text>
</comment>
<dbReference type="Gene3D" id="2.40.50.140">
    <property type="entry name" value="Nucleic acid-binding proteins"/>
    <property type="match status" value="1"/>
</dbReference>
<evidence type="ECO:0000256" key="5">
    <source>
        <dbReference type="ARBA" id="ARBA00023125"/>
    </source>
</evidence>
<protein>
    <recommendedName>
        <fullName evidence="13">Replication protein A 32 kDa subunit</fullName>
    </recommendedName>
</protein>
<dbReference type="GO" id="GO:0000724">
    <property type="term" value="P:double-strand break repair via homologous recombination"/>
    <property type="evidence" value="ECO:0007669"/>
    <property type="project" value="TreeGrafter"/>
</dbReference>
<dbReference type="InterPro" id="IPR036390">
    <property type="entry name" value="WH_DNA-bd_sf"/>
</dbReference>
<dbReference type="PANTHER" id="PTHR13989">
    <property type="entry name" value="REPLICATION PROTEIN A-RELATED"/>
    <property type="match status" value="1"/>
</dbReference>
<keyword evidence="3" id="KW-0235">DNA replication</keyword>
<sequence length="279" mass="31188">MNSQFDGNVAFSGGGFMPSQATQATDFGASPTKSRDTLGCLPLTVKQINEVYQTSDDKSNFVVDGVDVVNVTLLGMIANKSDRSTEVKFILDDGTGRIECMRWMSESIDLKEMEAIQDGMYVRINGTLKGLGKRQLIVYCVRPVTDYNEIAYHFINCIYVHVYNTKLQKGQGSNQTPFQMTNSGMSTPARNGSMGYQAPPNQFAEQNRMSGIQGLDKRIMDYLNQPIHLGRESGIHRNEFVQQLKVPMDRINHSLKSLEEEGQIYSTIDDDHFRSTANG</sequence>
<dbReference type="GO" id="GO:0000781">
    <property type="term" value="C:chromosome, telomeric region"/>
    <property type="evidence" value="ECO:0007669"/>
    <property type="project" value="TreeGrafter"/>
</dbReference>
<dbReference type="Pfam" id="PF08784">
    <property type="entry name" value="RPA_C"/>
    <property type="match status" value="1"/>
</dbReference>
<dbReference type="GO" id="GO:0006289">
    <property type="term" value="P:nucleotide-excision repair"/>
    <property type="evidence" value="ECO:0007669"/>
    <property type="project" value="TreeGrafter"/>
</dbReference>
<dbReference type="InterPro" id="IPR004365">
    <property type="entry name" value="NA-bd_OB_tRNA"/>
</dbReference>
<evidence type="ECO:0000256" key="3">
    <source>
        <dbReference type="ARBA" id="ARBA00022705"/>
    </source>
</evidence>
<keyword evidence="5" id="KW-0238">DNA-binding</keyword>
<dbReference type="GO" id="GO:0003697">
    <property type="term" value="F:single-stranded DNA binding"/>
    <property type="evidence" value="ECO:0007669"/>
    <property type="project" value="TreeGrafter"/>
</dbReference>
<evidence type="ECO:0000256" key="4">
    <source>
        <dbReference type="ARBA" id="ARBA00022763"/>
    </source>
</evidence>
<comment type="caution">
    <text evidence="11">The sequence shown here is derived from an EMBL/GenBank/DDBJ whole genome shotgun (WGS) entry which is preliminary data.</text>
</comment>
<dbReference type="Pfam" id="PF01336">
    <property type="entry name" value="tRNA_anti-codon"/>
    <property type="match status" value="1"/>
</dbReference>
<dbReference type="FunFam" id="1.10.10.10:FF:000168">
    <property type="entry name" value="Replication protein A 32 kDa subunit"/>
    <property type="match status" value="1"/>
</dbReference>
<evidence type="ECO:0000313" key="12">
    <source>
        <dbReference type="Proteomes" id="UP000541444"/>
    </source>
</evidence>
<dbReference type="InterPro" id="IPR014892">
    <property type="entry name" value="RPA_C"/>
</dbReference>
<dbReference type="AlphaFoldDB" id="A0A7J7LI45"/>
<dbReference type="Gene3D" id="1.10.10.10">
    <property type="entry name" value="Winged helix-like DNA-binding domain superfamily/Winged helix DNA-binding domain"/>
    <property type="match status" value="1"/>
</dbReference>
<comment type="subcellular location">
    <subcellularLocation>
        <location evidence="1">Nucleus</location>
    </subcellularLocation>
</comment>
<evidence type="ECO:0000256" key="2">
    <source>
        <dbReference type="ARBA" id="ARBA00007815"/>
    </source>
</evidence>
<evidence type="ECO:0000256" key="8">
    <source>
        <dbReference type="ARBA" id="ARBA00023242"/>
    </source>
</evidence>
<keyword evidence="7" id="KW-0234">DNA repair</keyword>
<keyword evidence="8" id="KW-0539">Nucleus</keyword>
<evidence type="ECO:0000259" key="9">
    <source>
        <dbReference type="Pfam" id="PF01336"/>
    </source>
</evidence>
<keyword evidence="12" id="KW-1185">Reference proteome</keyword>
<accession>A0A7J7LI45</accession>
<keyword evidence="6" id="KW-0233">DNA recombination</keyword>
<reference evidence="11 12" key="1">
    <citation type="journal article" date="2020" name="IScience">
        <title>Genome Sequencing of the Endangered Kingdonia uniflora (Circaeasteraceae, Ranunculales) Reveals Potential Mechanisms of Evolutionary Specialization.</title>
        <authorList>
            <person name="Sun Y."/>
            <person name="Deng T."/>
            <person name="Zhang A."/>
            <person name="Moore M.J."/>
            <person name="Landis J.B."/>
            <person name="Lin N."/>
            <person name="Zhang H."/>
            <person name="Zhang X."/>
            <person name="Huang J."/>
            <person name="Zhang X."/>
            <person name="Sun H."/>
            <person name="Wang H."/>
        </authorList>
    </citation>
    <scope>NUCLEOTIDE SEQUENCE [LARGE SCALE GENOMIC DNA]</scope>
    <source>
        <strain evidence="11">TB1705</strain>
        <tissue evidence="11">Leaf</tissue>
    </source>
</reference>
<dbReference type="PIRSF" id="PIRSF036949">
    <property type="entry name" value="RPA32"/>
    <property type="match status" value="1"/>
</dbReference>
<keyword evidence="4" id="KW-0227">DNA damage</keyword>
<dbReference type="Proteomes" id="UP000541444">
    <property type="component" value="Unassembled WGS sequence"/>
</dbReference>
<dbReference type="EMBL" id="JACGCM010002261">
    <property type="protein sequence ID" value="KAF6142313.1"/>
    <property type="molecule type" value="Genomic_DNA"/>
</dbReference>
<dbReference type="PANTHER" id="PTHR13989:SF16">
    <property type="entry name" value="REPLICATION PROTEIN A2"/>
    <property type="match status" value="1"/>
</dbReference>
<evidence type="ECO:0000256" key="6">
    <source>
        <dbReference type="ARBA" id="ARBA00023172"/>
    </source>
</evidence>
<dbReference type="InterPro" id="IPR014646">
    <property type="entry name" value="Rfa2/RPA32"/>
</dbReference>
<gene>
    <name evidence="11" type="ORF">GIB67_023338</name>
</gene>
<evidence type="ECO:0000256" key="1">
    <source>
        <dbReference type="ARBA" id="ARBA00004123"/>
    </source>
</evidence>
<dbReference type="SUPFAM" id="SSF50249">
    <property type="entry name" value="Nucleic acid-binding proteins"/>
    <property type="match status" value="1"/>
</dbReference>